<evidence type="ECO:0000259" key="17">
    <source>
        <dbReference type="PROSITE" id="PS50885"/>
    </source>
</evidence>
<keyword evidence="13 15" id="KW-0472">Membrane</keyword>
<dbReference type="KEGG" id="cgrn:4412665_01466"/>
<dbReference type="FunFam" id="3.30.565.10:FF:000013">
    <property type="entry name" value="Two-component sensor histidine kinase"/>
    <property type="match status" value="1"/>
</dbReference>
<accession>A0A239WT36</accession>
<dbReference type="GO" id="GO:0000155">
    <property type="term" value="F:phosphorelay sensor kinase activity"/>
    <property type="evidence" value="ECO:0007669"/>
    <property type="project" value="InterPro"/>
</dbReference>
<evidence type="ECO:0000259" key="16">
    <source>
        <dbReference type="PROSITE" id="PS50109"/>
    </source>
</evidence>
<keyword evidence="4" id="KW-1003">Cell membrane</keyword>
<evidence type="ECO:0000256" key="7">
    <source>
        <dbReference type="ARBA" id="ARBA00022692"/>
    </source>
</evidence>
<dbReference type="CDD" id="cd00075">
    <property type="entry name" value="HATPase"/>
    <property type="match status" value="1"/>
</dbReference>
<dbReference type="AlphaFoldDB" id="A0A239WT36"/>
<dbReference type="InterPro" id="IPR036890">
    <property type="entry name" value="HATPase_C_sf"/>
</dbReference>
<dbReference type="SMART" id="SM00387">
    <property type="entry name" value="HATPase_c"/>
    <property type="match status" value="1"/>
</dbReference>
<keyword evidence="5" id="KW-0597">Phosphoprotein</keyword>
<evidence type="ECO:0000256" key="5">
    <source>
        <dbReference type="ARBA" id="ARBA00022553"/>
    </source>
</evidence>
<evidence type="ECO:0000256" key="1">
    <source>
        <dbReference type="ARBA" id="ARBA00000085"/>
    </source>
</evidence>
<evidence type="ECO:0000256" key="10">
    <source>
        <dbReference type="ARBA" id="ARBA00022840"/>
    </source>
</evidence>
<evidence type="ECO:0000256" key="3">
    <source>
        <dbReference type="ARBA" id="ARBA00012438"/>
    </source>
</evidence>
<evidence type="ECO:0000256" key="14">
    <source>
        <dbReference type="ARBA" id="ARBA00035305"/>
    </source>
</evidence>
<dbReference type="GO" id="GO:0005886">
    <property type="term" value="C:plasma membrane"/>
    <property type="evidence" value="ECO:0007669"/>
    <property type="project" value="UniProtKB-SubCell"/>
</dbReference>
<dbReference type="Gene3D" id="3.30.565.10">
    <property type="entry name" value="Histidine kinase-like ATPase, C-terminal domain"/>
    <property type="match status" value="1"/>
</dbReference>
<dbReference type="SMART" id="SM00304">
    <property type="entry name" value="HAMP"/>
    <property type="match status" value="1"/>
</dbReference>
<feature type="domain" description="HAMP" evidence="17">
    <location>
        <begin position="220"/>
        <end position="272"/>
    </location>
</feature>
<dbReference type="PROSITE" id="PS50885">
    <property type="entry name" value="HAMP"/>
    <property type="match status" value="1"/>
</dbReference>
<dbReference type="FunFam" id="1.10.287.130:FF:000010">
    <property type="entry name" value="Two-component sensor histidine kinase"/>
    <property type="match status" value="1"/>
</dbReference>
<protein>
    <recommendedName>
        <fullName evidence="14">Sensor histidine kinase MtrB</fullName>
        <ecNumber evidence="3">2.7.13.3</ecNumber>
    </recommendedName>
</protein>
<keyword evidence="12" id="KW-0902">Two-component regulatory system</keyword>
<evidence type="ECO:0000313" key="19">
    <source>
        <dbReference type="Proteomes" id="UP000215332"/>
    </source>
</evidence>
<keyword evidence="10" id="KW-0067">ATP-binding</keyword>
<evidence type="ECO:0000256" key="13">
    <source>
        <dbReference type="ARBA" id="ARBA00023136"/>
    </source>
</evidence>
<dbReference type="InterPro" id="IPR003594">
    <property type="entry name" value="HATPase_dom"/>
</dbReference>
<name>A0A239WT36_9ACTN</name>
<dbReference type="EC" id="2.7.13.3" evidence="3"/>
<dbReference type="InterPro" id="IPR003661">
    <property type="entry name" value="HisK_dim/P_dom"/>
</dbReference>
<evidence type="ECO:0000256" key="11">
    <source>
        <dbReference type="ARBA" id="ARBA00022989"/>
    </source>
</evidence>
<evidence type="ECO:0000256" key="2">
    <source>
        <dbReference type="ARBA" id="ARBA00004651"/>
    </source>
</evidence>
<dbReference type="Gene3D" id="6.10.340.10">
    <property type="match status" value="1"/>
</dbReference>
<evidence type="ECO:0000256" key="4">
    <source>
        <dbReference type="ARBA" id="ARBA00022475"/>
    </source>
</evidence>
<dbReference type="SUPFAM" id="SSF47384">
    <property type="entry name" value="Homodimeric domain of signal transducing histidine kinase"/>
    <property type="match status" value="1"/>
</dbReference>
<dbReference type="Gene3D" id="1.10.287.130">
    <property type="match status" value="1"/>
</dbReference>
<evidence type="ECO:0000256" key="9">
    <source>
        <dbReference type="ARBA" id="ARBA00022777"/>
    </source>
</evidence>
<comment type="catalytic activity">
    <reaction evidence="1">
        <text>ATP + protein L-histidine = ADP + protein N-phospho-L-histidine.</text>
        <dbReference type="EC" id="2.7.13.3"/>
    </reaction>
</comment>
<dbReference type="CDD" id="cd06225">
    <property type="entry name" value="HAMP"/>
    <property type="match status" value="1"/>
</dbReference>
<dbReference type="NCBIfam" id="NF040691">
    <property type="entry name" value="MtrAB_MtrB"/>
    <property type="match status" value="1"/>
</dbReference>
<dbReference type="CDD" id="cd00082">
    <property type="entry name" value="HisKA"/>
    <property type="match status" value="1"/>
</dbReference>
<evidence type="ECO:0000313" key="18">
    <source>
        <dbReference type="EMBL" id="SNV37113.1"/>
    </source>
</evidence>
<dbReference type="InterPro" id="IPR005467">
    <property type="entry name" value="His_kinase_dom"/>
</dbReference>
<evidence type="ECO:0000256" key="15">
    <source>
        <dbReference type="SAM" id="Phobius"/>
    </source>
</evidence>
<dbReference type="PANTHER" id="PTHR43547:SF2">
    <property type="entry name" value="HYBRID SIGNAL TRANSDUCTION HISTIDINE KINASE C"/>
    <property type="match status" value="1"/>
</dbReference>
<dbReference type="Pfam" id="PF00512">
    <property type="entry name" value="HisKA"/>
    <property type="match status" value="1"/>
</dbReference>
<comment type="subcellular location">
    <subcellularLocation>
        <location evidence="2">Cell membrane</location>
        <topology evidence="2">Multi-pass membrane protein</topology>
    </subcellularLocation>
</comment>
<evidence type="ECO:0000256" key="6">
    <source>
        <dbReference type="ARBA" id="ARBA00022679"/>
    </source>
</evidence>
<dbReference type="SMART" id="SM00388">
    <property type="entry name" value="HisKA"/>
    <property type="match status" value="1"/>
</dbReference>
<evidence type="ECO:0000256" key="8">
    <source>
        <dbReference type="ARBA" id="ARBA00022741"/>
    </source>
</evidence>
<sequence>MARQPDERRRIPRRLTPARRLWWSSLPLRMIAITLSLALIVLVAGGMFLMQRVGDGILTAKRQSSVAEATAVVNRMQTELEGTDLRTSSLYERLTQLADEAASPTGHYHIIIQGSVSGLISAGVSADSVPQNLIDTIASSDGVFVTPTTLRFTDTSRGQIPGVVVGTTLWVPGQDMRIPIYFLFPLEQEVHTLTTIKGVVALTGVLIVMGLGFTTLLATRAVASPIRRASGTARRLADGHLDERMPVHGTDDLAKLATSINEMAAQLQGRIVDLEQLSTLQQQFVSDVSHELRTPLTTVRMAADVIADQMDEADPAAQRSAHLLMTQLDRFEDMLSDLLEISRIDAGAATLALEEVDIVDLVQAEVQAAQPLATRMHTQLRVHVFSGATAEIDAIRVRRILRNLLSNAIEYSECRPIDVTVGYDLHAVAVTVRDHGVGLEAWQVDKLFGRFWRADPSRVRTVGGTGLGLAISHDDAELHGGRLEAWGRPGDGAQFRLTLPRRRGTELTSSPLPLVPSDRQEP</sequence>
<dbReference type="Pfam" id="PF02518">
    <property type="entry name" value="HATPase_c"/>
    <property type="match status" value="1"/>
</dbReference>
<dbReference type="GO" id="GO:0005524">
    <property type="term" value="F:ATP binding"/>
    <property type="evidence" value="ECO:0007669"/>
    <property type="project" value="UniProtKB-KW"/>
</dbReference>
<dbReference type="PRINTS" id="PR00344">
    <property type="entry name" value="BCTRLSENSOR"/>
</dbReference>
<dbReference type="PROSITE" id="PS50109">
    <property type="entry name" value="HIS_KIN"/>
    <property type="match status" value="1"/>
</dbReference>
<proteinExistence type="predicted"/>
<keyword evidence="7 15" id="KW-0812">Transmembrane</keyword>
<reference evidence="18 19" key="1">
    <citation type="submission" date="2017-06" db="EMBL/GenBank/DDBJ databases">
        <authorList>
            <consortium name="Pathogen Informatics"/>
        </authorList>
    </citation>
    <scope>NUCLEOTIDE SEQUENCE [LARGE SCALE GENOMIC DNA]</scope>
    <source>
        <strain evidence="18 19">NCTC11865</strain>
    </source>
</reference>
<dbReference type="SUPFAM" id="SSF158472">
    <property type="entry name" value="HAMP domain-like"/>
    <property type="match status" value="1"/>
</dbReference>
<feature type="transmembrane region" description="Helical" evidence="15">
    <location>
        <begin position="21"/>
        <end position="50"/>
    </location>
</feature>
<dbReference type="PANTHER" id="PTHR43547">
    <property type="entry name" value="TWO-COMPONENT HISTIDINE KINASE"/>
    <property type="match status" value="1"/>
</dbReference>
<keyword evidence="9 18" id="KW-0418">Kinase</keyword>
<keyword evidence="8" id="KW-0547">Nucleotide-binding</keyword>
<dbReference type="InterPro" id="IPR047669">
    <property type="entry name" value="MtrAB_MtrB"/>
</dbReference>
<evidence type="ECO:0000256" key="12">
    <source>
        <dbReference type="ARBA" id="ARBA00023012"/>
    </source>
</evidence>
<organism evidence="18 19">
    <name type="scientific">Cutibacterium granulosum</name>
    <dbReference type="NCBI Taxonomy" id="33011"/>
    <lineage>
        <taxon>Bacteria</taxon>
        <taxon>Bacillati</taxon>
        <taxon>Actinomycetota</taxon>
        <taxon>Actinomycetes</taxon>
        <taxon>Propionibacteriales</taxon>
        <taxon>Propionibacteriaceae</taxon>
        <taxon>Cutibacterium</taxon>
    </lineage>
</organism>
<dbReference type="InterPro" id="IPR036097">
    <property type="entry name" value="HisK_dim/P_sf"/>
</dbReference>
<dbReference type="SUPFAM" id="SSF55874">
    <property type="entry name" value="ATPase domain of HSP90 chaperone/DNA topoisomerase II/histidine kinase"/>
    <property type="match status" value="1"/>
</dbReference>
<dbReference type="Pfam" id="PF00672">
    <property type="entry name" value="HAMP"/>
    <property type="match status" value="1"/>
</dbReference>
<dbReference type="eggNOG" id="COG5002">
    <property type="taxonomic scope" value="Bacteria"/>
</dbReference>
<gene>
    <name evidence="18" type="primary">yycG</name>
    <name evidence="18" type="ORF">SAMEA4412665_01466</name>
</gene>
<keyword evidence="6 18" id="KW-0808">Transferase</keyword>
<dbReference type="Proteomes" id="UP000215332">
    <property type="component" value="Chromosome 1"/>
</dbReference>
<dbReference type="InterPro" id="IPR004358">
    <property type="entry name" value="Sig_transdc_His_kin-like_C"/>
</dbReference>
<dbReference type="EMBL" id="LT906441">
    <property type="protein sequence ID" value="SNV37113.1"/>
    <property type="molecule type" value="Genomic_DNA"/>
</dbReference>
<feature type="domain" description="Histidine kinase" evidence="16">
    <location>
        <begin position="287"/>
        <end position="503"/>
    </location>
</feature>
<dbReference type="InterPro" id="IPR003660">
    <property type="entry name" value="HAMP_dom"/>
</dbReference>
<keyword evidence="11 15" id="KW-1133">Transmembrane helix</keyword>